<gene>
    <name evidence="2" type="ORF">S06H3_30943</name>
</gene>
<dbReference type="InterPro" id="IPR012340">
    <property type="entry name" value="NA-bd_OB-fold"/>
</dbReference>
<comment type="caution">
    <text evidence="2">The sequence shown here is derived from an EMBL/GenBank/DDBJ whole genome shotgun (WGS) entry which is preliminary data.</text>
</comment>
<dbReference type="InterPro" id="IPR004365">
    <property type="entry name" value="NA-bd_OB_tRNA"/>
</dbReference>
<evidence type="ECO:0000313" key="2">
    <source>
        <dbReference type="EMBL" id="GAI31917.1"/>
    </source>
</evidence>
<feature type="domain" description="OB" evidence="1">
    <location>
        <begin position="47"/>
        <end position="114"/>
    </location>
</feature>
<dbReference type="AlphaFoldDB" id="X1MJT5"/>
<feature type="non-terminal residue" evidence="2">
    <location>
        <position position="218"/>
    </location>
</feature>
<dbReference type="EMBL" id="BARV01018275">
    <property type="protein sequence ID" value="GAI31917.1"/>
    <property type="molecule type" value="Genomic_DNA"/>
</dbReference>
<sequence length="218" mass="23477">MDEKSMTKLSLLCSLTGLAAIYAAAMQVRPTMTPIASLNDEFVGLQVEISGQVVDFYEHPDGHLFLKLKDGSGGVVSVPVFARVRSELGESIEFLDVVQVTGEVKLYGGEREVIPGRAADLRVVHTAPVKLSGLSRENAGVPVKVQGTIVEREIVGSGSLLLTLREDGGQLLVFIPTWVIEDGMPELHVGNVVRVDGWLQLYNGELELKLKGARANSA</sequence>
<proteinExistence type="predicted"/>
<dbReference type="Gene3D" id="2.40.50.140">
    <property type="entry name" value="Nucleic acid-binding proteins"/>
    <property type="match status" value="1"/>
</dbReference>
<organism evidence="2">
    <name type="scientific">marine sediment metagenome</name>
    <dbReference type="NCBI Taxonomy" id="412755"/>
    <lineage>
        <taxon>unclassified sequences</taxon>
        <taxon>metagenomes</taxon>
        <taxon>ecological metagenomes</taxon>
    </lineage>
</organism>
<reference evidence="2" key="1">
    <citation type="journal article" date="2014" name="Front. Microbiol.">
        <title>High frequency of phylogenetically diverse reductive dehalogenase-homologous genes in deep subseafloor sedimentary metagenomes.</title>
        <authorList>
            <person name="Kawai M."/>
            <person name="Futagami T."/>
            <person name="Toyoda A."/>
            <person name="Takaki Y."/>
            <person name="Nishi S."/>
            <person name="Hori S."/>
            <person name="Arai W."/>
            <person name="Tsubouchi T."/>
            <person name="Morono Y."/>
            <person name="Uchiyama I."/>
            <person name="Ito T."/>
            <person name="Fujiyama A."/>
            <person name="Inagaki F."/>
            <person name="Takami H."/>
        </authorList>
    </citation>
    <scope>NUCLEOTIDE SEQUENCE</scope>
    <source>
        <strain evidence="2">Expedition CK06-06</strain>
    </source>
</reference>
<dbReference type="GO" id="GO:0003676">
    <property type="term" value="F:nucleic acid binding"/>
    <property type="evidence" value="ECO:0007669"/>
    <property type="project" value="InterPro"/>
</dbReference>
<protein>
    <recommendedName>
        <fullName evidence="1">OB domain-containing protein</fullName>
    </recommendedName>
</protein>
<name>X1MJT5_9ZZZZ</name>
<accession>X1MJT5</accession>
<evidence type="ECO:0000259" key="1">
    <source>
        <dbReference type="Pfam" id="PF01336"/>
    </source>
</evidence>
<dbReference type="Pfam" id="PF01336">
    <property type="entry name" value="tRNA_anti-codon"/>
    <property type="match status" value="1"/>
</dbReference>
<dbReference type="CDD" id="cd03524">
    <property type="entry name" value="RPA2_OBF_family"/>
    <property type="match status" value="1"/>
</dbReference>